<sequence>MSVSAAEIAFALELFQGLGPLTHRKMMGGLCLYRSGVIFALLHSDGSVWLKGAGGFAATMTAEGWERWTYARPGGKPVAMPYWRLPDAALDDPDLACNLAAQALNDLG</sequence>
<feature type="domain" description="TfoX N-terminal" evidence="1">
    <location>
        <begin position="13"/>
        <end position="105"/>
    </location>
</feature>
<name>A0ABT2YY77_9RHOB</name>
<proteinExistence type="predicted"/>
<dbReference type="Pfam" id="PF04993">
    <property type="entry name" value="TfoX_N"/>
    <property type="match status" value="1"/>
</dbReference>
<dbReference type="EMBL" id="JAOWLA010000002">
    <property type="protein sequence ID" value="MCV2863834.1"/>
    <property type="molecule type" value="Genomic_DNA"/>
</dbReference>
<reference evidence="2 3" key="1">
    <citation type="submission" date="2022-10" db="EMBL/GenBank/DDBJ databases">
        <title>Defluviimonas sp. nov., isolated from ocean surface water.</title>
        <authorList>
            <person name="He W."/>
            <person name="Wang L."/>
            <person name="Zhang D.-F."/>
        </authorList>
    </citation>
    <scope>NUCLEOTIDE SEQUENCE [LARGE SCALE GENOMIC DNA]</scope>
    <source>
        <strain evidence="2 3">WL0075</strain>
    </source>
</reference>
<protein>
    <submittedName>
        <fullName evidence="2">TfoX/Sxy family protein</fullName>
    </submittedName>
</protein>
<accession>A0ABT2YY77</accession>
<dbReference type="InterPro" id="IPR007076">
    <property type="entry name" value="TfoX_N"/>
</dbReference>
<dbReference type="Gene3D" id="3.30.1460.30">
    <property type="entry name" value="YgaC/TfoX-N like chaperone"/>
    <property type="match status" value="1"/>
</dbReference>
<evidence type="ECO:0000259" key="1">
    <source>
        <dbReference type="Pfam" id="PF04993"/>
    </source>
</evidence>
<keyword evidence="3" id="KW-1185">Reference proteome</keyword>
<organism evidence="2 3">
    <name type="scientific">Albidovulum sediminicola</name>
    <dbReference type="NCBI Taxonomy" id="2984331"/>
    <lineage>
        <taxon>Bacteria</taxon>
        <taxon>Pseudomonadati</taxon>
        <taxon>Pseudomonadota</taxon>
        <taxon>Alphaproteobacteria</taxon>
        <taxon>Rhodobacterales</taxon>
        <taxon>Paracoccaceae</taxon>
        <taxon>Albidovulum</taxon>
    </lineage>
</organism>
<dbReference type="Proteomes" id="UP001652503">
    <property type="component" value="Unassembled WGS sequence"/>
</dbReference>
<dbReference type="SUPFAM" id="SSF159894">
    <property type="entry name" value="YgaC/TfoX-N like"/>
    <property type="match status" value="1"/>
</dbReference>
<dbReference type="RefSeq" id="WP_263720297.1">
    <property type="nucleotide sequence ID" value="NZ_JAOWLA010000002.1"/>
</dbReference>
<comment type="caution">
    <text evidence="2">The sequence shown here is derived from an EMBL/GenBank/DDBJ whole genome shotgun (WGS) entry which is preliminary data.</text>
</comment>
<evidence type="ECO:0000313" key="3">
    <source>
        <dbReference type="Proteomes" id="UP001652503"/>
    </source>
</evidence>
<gene>
    <name evidence="2" type="ORF">OE647_03655</name>
</gene>
<evidence type="ECO:0000313" key="2">
    <source>
        <dbReference type="EMBL" id="MCV2863834.1"/>
    </source>
</evidence>